<protein>
    <recommendedName>
        <fullName evidence="1">DNA ligase (NAD(+))</fullName>
        <ecNumber evidence="1">6.5.1.2</ecNumber>
    </recommendedName>
</protein>
<dbReference type="GO" id="GO:0006281">
    <property type="term" value="P:DNA repair"/>
    <property type="evidence" value="ECO:0007669"/>
    <property type="project" value="InterPro"/>
</dbReference>
<dbReference type="SMART" id="SM00532">
    <property type="entry name" value="LIGANc"/>
    <property type="match status" value="1"/>
</dbReference>
<accession>A0A6C0HF46</accession>
<dbReference type="InterPro" id="IPR013840">
    <property type="entry name" value="DNAligase_N"/>
</dbReference>
<feature type="domain" description="NAD-dependent DNA ligase N-terminal" evidence="6">
    <location>
        <begin position="1"/>
        <end position="365"/>
    </location>
</feature>
<organism evidence="7">
    <name type="scientific">viral metagenome</name>
    <dbReference type="NCBI Taxonomy" id="1070528"/>
    <lineage>
        <taxon>unclassified sequences</taxon>
        <taxon>metagenomes</taxon>
        <taxon>organismal metagenomes</taxon>
    </lineage>
</organism>
<evidence type="ECO:0000256" key="2">
    <source>
        <dbReference type="ARBA" id="ARBA00022598"/>
    </source>
</evidence>
<dbReference type="SUPFAM" id="SSF50249">
    <property type="entry name" value="Nucleic acid-binding proteins"/>
    <property type="match status" value="1"/>
</dbReference>
<dbReference type="Pfam" id="PF03120">
    <property type="entry name" value="OB_DNA_ligase"/>
    <property type="match status" value="1"/>
</dbReference>
<evidence type="ECO:0000256" key="4">
    <source>
        <dbReference type="ARBA" id="ARBA00023027"/>
    </source>
</evidence>
<dbReference type="GO" id="GO:0003911">
    <property type="term" value="F:DNA ligase (NAD+) activity"/>
    <property type="evidence" value="ECO:0007669"/>
    <property type="project" value="UniProtKB-EC"/>
</dbReference>
<comment type="catalytic activity">
    <reaction evidence="5">
        <text>NAD(+) + (deoxyribonucleotide)n-3'-hydroxyl + 5'-phospho-(deoxyribonucleotide)m = (deoxyribonucleotide)n+m + AMP + beta-nicotinamide D-nucleotide.</text>
        <dbReference type="EC" id="6.5.1.2"/>
    </reaction>
</comment>
<dbReference type="Gene3D" id="1.10.287.610">
    <property type="entry name" value="Helix hairpin bin"/>
    <property type="match status" value="1"/>
</dbReference>
<dbReference type="InterPro" id="IPR004150">
    <property type="entry name" value="NAD_DNA_ligase_OB"/>
</dbReference>
<name>A0A6C0HF46_9ZZZZ</name>
<dbReference type="InterPro" id="IPR036420">
    <property type="entry name" value="BRCT_dom_sf"/>
</dbReference>
<evidence type="ECO:0000256" key="5">
    <source>
        <dbReference type="ARBA" id="ARBA00034005"/>
    </source>
</evidence>
<evidence type="ECO:0000256" key="1">
    <source>
        <dbReference type="ARBA" id="ARBA00012722"/>
    </source>
</evidence>
<dbReference type="AlphaFoldDB" id="A0A6C0HF46"/>
<dbReference type="Gene3D" id="3.30.470.30">
    <property type="entry name" value="DNA ligase/mRNA capping enzyme"/>
    <property type="match status" value="1"/>
</dbReference>
<dbReference type="EMBL" id="MN739943">
    <property type="protein sequence ID" value="QHT79007.1"/>
    <property type="molecule type" value="Genomic_DNA"/>
</dbReference>
<dbReference type="EC" id="6.5.1.2" evidence="1"/>
<sequence>MAQKIIVALKKASHDYYETDLPSMTDDEYDALKEKLYSLDPTNAYFQEVGSFPGSDRVDLPYFMPSLKKVKPTSLDAVKLQGPFVVTEKLDGISALWTCGVNRASGLYLRGNGSIGQDVSKYIKHIQGLVHTANGCTVRGELIVPRSLCVARNWVNGVLHQITPNVDDCKKIHFVAYQVLEPGSLTRSQQLTWLKNQGFETAQCRKVASLEVDELTKMFKETREKSLYECDGIVVGTDTKPLVCTEALPKDSFAYKVAVDDQRAQTIVREIEWNASRTGEWIPRIRFDPVKIGVANIEYCTGVHAQYIKDHMLGPGARIIIRRSGDVIPTLDKVLEPSVKWQEPPEGRWKWDGIHAIDTTVDKTNETYALEMAHSLVALSIEGLSATSTKKIVDKGYKTLQQVWKASELQLQDCIGSSSGKKLRSALDKLVASQEKWIYAYPSWPKGFGEKKIANALVLEKDVGKWPKLTVSPDGQSMKTFSEVCKHVPAYLEWRSCFPSIVVATAVVVAPVTTKGYYVMTGFRDAELSAKLSQSGWIVQDHINKDTKVLLVADNKESVKTKTAKEKGIRIIMRDQANLLF</sequence>
<evidence type="ECO:0000313" key="7">
    <source>
        <dbReference type="EMBL" id="QHT79007.1"/>
    </source>
</evidence>
<reference evidence="7" key="1">
    <citation type="journal article" date="2020" name="Nature">
        <title>Giant virus diversity and host interactions through global metagenomics.</title>
        <authorList>
            <person name="Schulz F."/>
            <person name="Roux S."/>
            <person name="Paez-Espino D."/>
            <person name="Jungbluth S."/>
            <person name="Walsh D.A."/>
            <person name="Denef V.J."/>
            <person name="McMahon K.D."/>
            <person name="Konstantinidis K.T."/>
            <person name="Eloe-Fadrosh E.A."/>
            <person name="Kyrpides N.C."/>
            <person name="Woyke T."/>
        </authorList>
    </citation>
    <scope>NUCLEOTIDE SEQUENCE</scope>
    <source>
        <strain evidence="7">GVMAG-M-3300023179-97</strain>
    </source>
</reference>
<dbReference type="GO" id="GO:0006260">
    <property type="term" value="P:DNA replication"/>
    <property type="evidence" value="ECO:0007669"/>
    <property type="project" value="UniProtKB-KW"/>
</dbReference>
<dbReference type="Pfam" id="PF01653">
    <property type="entry name" value="DNA_ligase_aden"/>
    <property type="match status" value="1"/>
</dbReference>
<keyword evidence="2" id="KW-0436">Ligase</keyword>
<evidence type="ECO:0000256" key="3">
    <source>
        <dbReference type="ARBA" id="ARBA00022705"/>
    </source>
</evidence>
<evidence type="ECO:0000259" key="6">
    <source>
        <dbReference type="SMART" id="SM00532"/>
    </source>
</evidence>
<proteinExistence type="predicted"/>
<dbReference type="InterPro" id="IPR013839">
    <property type="entry name" value="DNAligase_adenylation"/>
</dbReference>
<keyword evidence="4" id="KW-0520">NAD</keyword>
<dbReference type="InterPro" id="IPR012340">
    <property type="entry name" value="NA-bd_OB-fold"/>
</dbReference>
<dbReference type="Gene3D" id="3.40.50.10190">
    <property type="entry name" value="BRCT domain"/>
    <property type="match status" value="1"/>
</dbReference>
<keyword evidence="3" id="KW-0235">DNA replication</keyword>
<dbReference type="Gene3D" id="2.40.50.140">
    <property type="entry name" value="Nucleic acid-binding proteins"/>
    <property type="match status" value="1"/>
</dbReference>
<dbReference type="SUPFAM" id="SSF56091">
    <property type="entry name" value="DNA ligase/mRNA capping enzyme, catalytic domain"/>
    <property type="match status" value="1"/>
</dbReference>